<dbReference type="Proteomes" id="UP000673394">
    <property type="component" value="Unassembled WGS sequence"/>
</dbReference>
<comment type="similarity">
    <text evidence="1">Belongs to the bacterial solute-binding protein 1 family.</text>
</comment>
<dbReference type="RefSeq" id="WP_210661745.1">
    <property type="nucleotide sequence ID" value="NZ_JAGKSP010000010.1"/>
</dbReference>
<protein>
    <submittedName>
        <fullName evidence="5">Sugar ABC transporter substrate-binding protein</fullName>
    </submittedName>
</protein>
<dbReference type="PROSITE" id="PS51257">
    <property type="entry name" value="PROKAR_LIPOPROTEIN"/>
    <property type="match status" value="1"/>
</dbReference>
<dbReference type="PANTHER" id="PTHR43649">
    <property type="entry name" value="ARABINOSE-BINDING PROTEIN-RELATED"/>
    <property type="match status" value="1"/>
</dbReference>
<dbReference type="CDD" id="cd13585">
    <property type="entry name" value="PBP2_TMBP_like"/>
    <property type="match status" value="1"/>
</dbReference>
<evidence type="ECO:0000256" key="4">
    <source>
        <dbReference type="SAM" id="SignalP"/>
    </source>
</evidence>
<evidence type="ECO:0000256" key="2">
    <source>
        <dbReference type="ARBA" id="ARBA00022448"/>
    </source>
</evidence>
<dbReference type="InterPro" id="IPR006059">
    <property type="entry name" value="SBP"/>
</dbReference>
<feature type="signal peptide" evidence="4">
    <location>
        <begin position="1"/>
        <end position="23"/>
    </location>
</feature>
<evidence type="ECO:0000313" key="5">
    <source>
        <dbReference type="EMBL" id="MBP3965380.1"/>
    </source>
</evidence>
<evidence type="ECO:0000256" key="3">
    <source>
        <dbReference type="ARBA" id="ARBA00022729"/>
    </source>
</evidence>
<proteinExistence type="inferred from homology"/>
<evidence type="ECO:0000313" key="6">
    <source>
        <dbReference type="Proteomes" id="UP000673394"/>
    </source>
</evidence>
<feature type="chain" id="PRO_5045523416" evidence="4">
    <location>
        <begin position="24"/>
        <end position="450"/>
    </location>
</feature>
<keyword evidence="3 4" id="KW-0732">Signal</keyword>
<sequence length="450" mass="50699">MGVHPTRKLRPFVFAFMMLTVAAGCSVKNNSNSKDAVLLIEPVQANTPSEKVTLKMMESLTNPQRTGILKEQLAAFEAENPLIHVELISPPFDQADETIRTMLAAKQDLDVIEVRDVNIADYVSKQYIDPLDTYAANWKDFSTVADIPLNVGSVEGQMYFLANGLYERQLYYRKDWFDSRELTPPTTWQELYETAVKLTDRSKNRYGFSFRGAKGANSIFDTMIRTYNGDQMDQDDGAFRKDGASAYSSPEAEQALSLFALLYKNASPEESLYFGFEEQVNAFTSGQTAMLLQDSDVIQTLQAKMAPGTWATAPMPAGPSGKALITVGAAGWGIPAQSLHKEEAWKLIAYLSSPERNISFGKRYGLVPIHTTAAVDPFFMTGPYQPLIEMTNDPDTYMYYRLPIQYPSYLEWEKRSTKAEQRMLLGEATVKETLKAWDAFWKEQKALMHR</sequence>
<dbReference type="InterPro" id="IPR050490">
    <property type="entry name" value="Bact_solute-bd_prot1"/>
</dbReference>
<dbReference type="Gene3D" id="3.40.190.10">
    <property type="entry name" value="Periplasmic binding protein-like II"/>
    <property type="match status" value="1"/>
</dbReference>
<name>A0ABS5CHQ9_9BACL</name>
<evidence type="ECO:0000256" key="1">
    <source>
        <dbReference type="ARBA" id="ARBA00008520"/>
    </source>
</evidence>
<dbReference type="EMBL" id="JAGKSP010000010">
    <property type="protein sequence ID" value="MBP3965380.1"/>
    <property type="molecule type" value="Genomic_DNA"/>
</dbReference>
<dbReference type="PANTHER" id="PTHR43649:SF34">
    <property type="entry name" value="ABC TRANSPORTER PERIPLASMIC-BINDING PROTEIN YCJN-RELATED"/>
    <property type="match status" value="1"/>
</dbReference>
<dbReference type="SUPFAM" id="SSF53850">
    <property type="entry name" value="Periplasmic binding protein-like II"/>
    <property type="match status" value="1"/>
</dbReference>
<comment type="caution">
    <text evidence="5">The sequence shown here is derived from an EMBL/GenBank/DDBJ whole genome shotgun (WGS) entry which is preliminary data.</text>
</comment>
<keyword evidence="2" id="KW-0813">Transport</keyword>
<gene>
    <name evidence="5" type="ORF">I8J30_21955</name>
</gene>
<keyword evidence="6" id="KW-1185">Reference proteome</keyword>
<organism evidence="5 6">
    <name type="scientific">Paenibacillus lignilyticus</name>
    <dbReference type="NCBI Taxonomy" id="1172615"/>
    <lineage>
        <taxon>Bacteria</taxon>
        <taxon>Bacillati</taxon>
        <taxon>Bacillota</taxon>
        <taxon>Bacilli</taxon>
        <taxon>Bacillales</taxon>
        <taxon>Paenibacillaceae</taxon>
        <taxon>Paenibacillus</taxon>
    </lineage>
</organism>
<reference evidence="5 6" key="1">
    <citation type="submission" date="2021-04" db="EMBL/GenBank/DDBJ databases">
        <title>Paenibacillus sp. DLE-14 whole genome sequence.</title>
        <authorList>
            <person name="Ham Y.J."/>
        </authorList>
    </citation>
    <scope>NUCLEOTIDE SEQUENCE [LARGE SCALE GENOMIC DNA]</scope>
    <source>
        <strain evidence="5 6">DLE-14</strain>
    </source>
</reference>
<accession>A0ABS5CHQ9</accession>
<dbReference type="Pfam" id="PF01547">
    <property type="entry name" value="SBP_bac_1"/>
    <property type="match status" value="1"/>
</dbReference>